<gene>
    <name evidence="2" type="ORF">FKW44_022025</name>
</gene>
<proteinExistence type="predicted"/>
<dbReference type="Proteomes" id="UP000595437">
    <property type="component" value="Chromosome 16"/>
</dbReference>
<dbReference type="EMBL" id="CP045905">
    <property type="protein sequence ID" value="QQP36817.1"/>
    <property type="molecule type" value="Genomic_DNA"/>
</dbReference>
<evidence type="ECO:0000313" key="3">
    <source>
        <dbReference type="Proteomes" id="UP000595437"/>
    </source>
</evidence>
<feature type="region of interest" description="Disordered" evidence="1">
    <location>
        <begin position="80"/>
        <end position="110"/>
    </location>
</feature>
<evidence type="ECO:0000313" key="2">
    <source>
        <dbReference type="EMBL" id="QQP36817.1"/>
    </source>
</evidence>
<dbReference type="AlphaFoldDB" id="A0A7T8GS76"/>
<accession>A0A7T8GS76</accession>
<protein>
    <submittedName>
        <fullName evidence="2">Uncharacterized protein</fullName>
    </submittedName>
</protein>
<organism evidence="2 3">
    <name type="scientific">Caligus rogercresseyi</name>
    <name type="common">Sea louse</name>
    <dbReference type="NCBI Taxonomy" id="217165"/>
    <lineage>
        <taxon>Eukaryota</taxon>
        <taxon>Metazoa</taxon>
        <taxon>Ecdysozoa</taxon>
        <taxon>Arthropoda</taxon>
        <taxon>Crustacea</taxon>
        <taxon>Multicrustacea</taxon>
        <taxon>Hexanauplia</taxon>
        <taxon>Copepoda</taxon>
        <taxon>Siphonostomatoida</taxon>
        <taxon>Caligidae</taxon>
        <taxon>Caligus</taxon>
    </lineage>
</organism>
<reference evidence="3" key="1">
    <citation type="submission" date="2021-01" db="EMBL/GenBank/DDBJ databases">
        <title>Caligus Genome Assembly.</title>
        <authorList>
            <person name="Gallardo-Escarate C."/>
        </authorList>
    </citation>
    <scope>NUCLEOTIDE SEQUENCE [LARGE SCALE GENOMIC DNA]</scope>
</reference>
<sequence length="110" mass="11842">MYCALEAYVTNNGTTIPSPVDIDQWKNGFQLNGCVRVSRVYTDSVTRTLNEAGSMTDSFRIPPDGQESVALLRHARYSASPEELSGPRLCVPSMSTNSTESSTCSNSGAS</sequence>
<keyword evidence="3" id="KW-1185">Reference proteome</keyword>
<evidence type="ECO:0000256" key="1">
    <source>
        <dbReference type="SAM" id="MobiDB-lite"/>
    </source>
</evidence>
<feature type="compositionally biased region" description="Low complexity" evidence="1">
    <location>
        <begin position="93"/>
        <end position="110"/>
    </location>
</feature>
<name>A0A7T8GS76_CALRO</name>